<dbReference type="SMART" id="SM00893">
    <property type="entry name" value="ETF"/>
    <property type="match status" value="1"/>
</dbReference>
<comment type="cofactor">
    <cofactor evidence="8">
        <name>AMP</name>
        <dbReference type="ChEBI" id="CHEBI:456215"/>
    </cofactor>
</comment>
<comment type="similarity">
    <text evidence="1">Belongs to the ETF beta-subunit/FixA family.</text>
</comment>
<sequence>MNIAVLLKQTFDTEAKIEIAGGAINKKGVGLIVNPYDEYAVEEALKLKEKNGGEVTIISVGADTPDAMRQALAMGADKAISVEDPALEGGDEYTTAVVLAKAVSTIPYDLILAGWREGSAQVAVRVAEELGLPHINVVTKLDVDGGKATATRDIEGGNEIVEVPVPAVITAQKGLNEPRYPSMKGIMQAKKKPIQKLSLGDLGLSADQVAAKVKVQSYFLPSAKAAGKMIAGEAPQAAAELARLLREEANAI</sequence>
<dbReference type="Gene3D" id="3.40.50.620">
    <property type="entry name" value="HUPs"/>
    <property type="match status" value="1"/>
</dbReference>
<evidence type="ECO:0000256" key="8">
    <source>
        <dbReference type="ARBA" id="ARBA00049933"/>
    </source>
</evidence>
<evidence type="ECO:0000313" key="11">
    <source>
        <dbReference type="Proteomes" id="UP001154312"/>
    </source>
</evidence>
<protein>
    <recommendedName>
        <fullName evidence="3">Electron transfer flavoprotein subunit beta</fullName>
    </recommendedName>
    <alternativeName>
        <fullName evidence="7">Electron transfer flavoprotein small subunit</fullName>
    </alternativeName>
</protein>
<dbReference type="GO" id="GO:0009055">
    <property type="term" value="F:electron transfer activity"/>
    <property type="evidence" value="ECO:0007669"/>
    <property type="project" value="InterPro"/>
</dbReference>
<dbReference type="AlphaFoldDB" id="A0A9X4JV49"/>
<feature type="domain" description="Electron transfer flavoprotein alpha/beta-subunit N-terminal" evidence="9">
    <location>
        <begin position="21"/>
        <end position="206"/>
    </location>
</feature>
<reference evidence="10" key="1">
    <citation type="submission" date="2022-02" db="EMBL/GenBank/DDBJ databases">
        <authorList>
            <person name="Leng L."/>
        </authorList>
    </citation>
    <scope>NUCLEOTIDE SEQUENCE</scope>
    <source>
        <strain evidence="10">JI</strain>
    </source>
</reference>
<dbReference type="RefSeq" id="WP_277442158.1">
    <property type="nucleotide sequence ID" value="NZ_JAKOAV010000001.1"/>
</dbReference>
<dbReference type="CDD" id="cd01714">
    <property type="entry name" value="ETF_beta"/>
    <property type="match status" value="1"/>
</dbReference>
<evidence type="ECO:0000256" key="3">
    <source>
        <dbReference type="ARBA" id="ARBA00016797"/>
    </source>
</evidence>
<dbReference type="InterPro" id="IPR033948">
    <property type="entry name" value="ETF_beta_N"/>
</dbReference>
<dbReference type="SUPFAM" id="SSF52402">
    <property type="entry name" value="Adenine nucleotide alpha hydrolases-like"/>
    <property type="match status" value="1"/>
</dbReference>
<evidence type="ECO:0000256" key="2">
    <source>
        <dbReference type="ARBA" id="ARBA00011355"/>
    </source>
</evidence>
<evidence type="ECO:0000259" key="9">
    <source>
        <dbReference type="SMART" id="SM00893"/>
    </source>
</evidence>
<evidence type="ECO:0000256" key="1">
    <source>
        <dbReference type="ARBA" id="ARBA00007557"/>
    </source>
</evidence>
<dbReference type="Pfam" id="PF01012">
    <property type="entry name" value="ETF"/>
    <property type="match status" value="1"/>
</dbReference>
<evidence type="ECO:0000256" key="7">
    <source>
        <dbReference type="ARBA" id="ARBA00042002"/>
    </source>
</evidence>
<comment type="function">
    <text evidence="6">The electron transfer flavoprotein serves as a specific electron acceptor for other dehydrogenases. It transfers the electrons to the main respiratory chain via ETF-ubiquinone oxidoreductase (ETF dehydrogenase).</text>
</comment>
<keyword evidence="5" id="KW-0249">Electron transport</keyword>
<keyword evidence="11" id="KW-1185">Reference proteome</keyword>
<dbReference type="InterPro" id="IPR014730">
    <property type="entry name" value="ETF_a/b_N"/>
</dbReference>
<dbReference type="PANTHER" id="PTHR21294">
    <property type="entry name" value="ELECTRON TRANSFER FLAVOPROTEIN BETA-SUBUNIT"/>
    <property type="match status" value="1"/>
</dbReference>
<comment type="subunit">
    <text evidence="2">Heterodimer of an alpha and a beta subunit.</text>
</comment>
<gene>
    <name evidence="10" type="ORF">L7E55_00665</name>
</gene>
<accession>A0A9X4JV49</accession>
<dbReference type="PROSITE" id="PS01065">
    <property type="entry name" value="ETF_BETA"/>
    <property type="match status" value="1"/>
</dbReference>
<keyword evidence="4" id="KW-0813">Transport</keyword>
<dbReference type="PIRSF" id="PIRSF000090">
    <property type="entry name" value="Beta-ETF"/>
    <property type="match status" value="1"/>
</dbReference>
<dbReference type="InterPro" id="IPR012255">
    <property type="entry name" value="ETF_b"/>
</dbReference>
<dbReference type="EMBL" id="JAKOAV010000001">
    <property type="protein sequence ID" value="MDF9406883.1"/>
    <property type="molecule type" value="Genomic_DNA"/>
</dbReference>
<dbReference type="GO" id="GO:0005829">
    <property type="term" value="C:cytosol"/>
    <property type="evidence" value="ECO:0007669"/>
    <property type="project" value="TreeGrafter"/>
</dbReference>
<evidence type="ECO:0000256" key="5">
    <source>
        <dbReference type="ARBA" id="ARBA00022982"/>
    </source>
</evidence>
<evidence type="ECO:0000313" key="10">
    <source>
        <dbReference type="EMBL" id="MDF9406883.1"/>
    </source>
</evidence>
<comment type="caution">
    <text evidence="10">The sequence shown here is derived from an EMBL/GenBank/DDBJ whole genome shotgun (WGS) entry which is preliminary data.</text>
</comment>
<proteinExistence type="inferred from homology"/>
<evidence type="ECO:0000256" key="6">
    <source>
        <dbReference type="ARBA" id="ARBA00025649"/>
    </source>
</evidence>
<organism evidence="10 11">
    <name type="scientific">Pelotomaculum isophthalicicum JI</name>
    <dbReference type="NCBI Taxonomy" id="947010"/>
    <lineage>
        <taxon>Bacteria</taxon>
        <taxon>Bacillati</taxon>
        <taxon>Bacillota</taxon>
        <taxon>Clostridia</taxon>
        <taxon>Eubacteriales</taxon>
        <taxon>Desulfotomaculaceae</taxon>
        <taxon>Pelotomaculum</taxon>
    </lineage>
</organism>
<dbReference type="PANTHER" id="PTHR21294:SF8">
    <property type="entry name" value="ELECTRON TRANSFER FLAVOPROTEIN SUBUNIT BETA"/>
    <property type="match status" value="1"/>
</dbReference>
<evidence type="ECO:0000256" key="4">
    <source>
        <dbReference type="ARBA" id="ARBA00022448"/>
    </source>
</evidence>
<name>A0A9X4JV49_9FIRM</name>
<dbReference type="InterPro" id="IPR000049">
    <property type="entry name" value="ET-Flavoprotein_bsu_CS"/>
</dbReference>
<dbReference type="InterPro" id="IPR014729">
    <property type="entry name" value="Rossmann-like_a/b/a_fold"/>
</dbReference>
<dbReference type="Proteomes" id="UP001154312">
    <property type="component" value="Unassembled WGS sequence"/>
</dbReference>